<keyword evidence="11" id="KW-0067">ATP-binding</keyword>
<dbReference type="Pfam" id="PF02518">
    <property type="entry name" value="HATPase_c"/>
    <property type="match status" value="1"/>
</dbReference>
<keyword evidence="4" id="KW-0808">Transferase</keyword>
<dbReference type="EMBL" id="JBHRSE010000060">
    <property type="protein sequence ID" value="MFC3023976.1"/>
    <property type="molecule type" value="Genomic_DNA"/>
</dbReference>
<gene>
    <name evidence="11" type="ORF">ACFODT_09070</name>
</gene>
<evidence type="ECO:0000256" key="4">
    <source>
        <dbReference type="ARBA" id="ARBA00022679"/>
    </source>
</evidence>
<accession>A0ABV7CAX8</accession>
<feature type="coiled-coil region" evidence="8">
    <location>
        <begin position="182"/>
        <end position="209"/>
    </location>
</feature>
<feature type="domain" description="Response regulatory" evidence="10">
    <location>
        <begin position="462"/>
        <end position="577"/>
    </location>
</feature>
<dbReference type="SUPFAM" id="SSF47384">
    <property type="entry name" value="Homodimeric domain of signal transducing histidine kinase"/>
    <property type="match status" value="1"/>
</dbReference>
<keyword evidence="11" id="KW-0547">Nucleotide-binding</keyword>
<keyword evidence="6" id="KW-0378">Hydrolase</keyword>
<proteinExistence type="predicted"/>
<dbReference type="Gene3D" id="3.30.565.10">
    <property type="entry name" value="Histidine kinase-like ATPase, C-terminal domain"/>
    <property type="match status" value="1"/>
</dbReference>
<evidence type="ECO:0000256" key="8">
    <source>
        <dbReference type="SAM" id="Coils"/>
    </source>
</evidence>
<evidence type="ECO:0000313" key="12">
    <source>
        <dbReference type="Proteomes" id="UP001595384"/>
    </source>
</evidence>
<protein>
    <recommendedName>
        <fullName evidence="2">histidine kinase</fullName>
        <ecNumber evidence="2">2.7.13.3</ecNumber>
    </recommendedName>
</protein>
<evidence type="ECO:0000313" key="11">
    <source>
        <dbReference type="EMBL" id="MFC3023976.1"/>
    </source>
</evidence>
<dbReference type="CDD" id="cd16922">
    <property type="entry name" value="HATPase_EvgS-ArcB-TorS-like"/>
    <property type="match status" value="1"/>
</dbReference>
<reference evidence="12" key="1">
    <citation type="journal article" date="2019" name="Int. J. Syst. Evol. Microbiol.">
        <title>The Global Catalogue of Microorganisms (GCM) 10K type strain sequencing project: providing services to taxonomists for standard genome sequencing and annotation.</title>
        <authorList>
            <consortium name="The Broad Institute Genomics Platform"/>
            <consortium name="The Broad Institute Genome Sequencing Center for Infectious Disease"/>
            <person name="Wu L."/>
            <person name="Ma J."/>
        </authorList>
    </citation>
    <scope>NUCLEOTIDE SEQUENCE [LARGE SCALE GENOMIC DNA]</scope>
    <source>
        <strain evidence="12">KCTC 62784</strain>
    </source>
</reference>
<evidence type="ECO:0000259" key="9">
    <source>
        <dbReference type="PROSITE" id="PS50109"/>
    </source>
</evidence>
<evidence type="ECO:0000256" key="7">
    <source>
        <dbReference type="PROSITE-ProRule" id="PRU00169"/>
    </source>
</evidence>
<evidence type="ECO:0000256" key="1">
    <source>
        <dbReference type="ARBA" id="ARBA00000085"/>
    </source>
</evidence>
<name>A0ABV7CAX8_9VIBR</name>
<keyword evidence="5" id="KW-0418">Kinase</keyword>
<dbReference type="CDD" id="cd00082">
    <property type="entry name" value="HisKA"/>
    <property type="match status" value="1"/>
</dbReference>
<keyword evidence="8" id="KW-0175">Coiled coil</keyword>
<evidence type="ECO:0000256" key="6">
    <source>
        <dbReference type="ARBA" id="ARBA00022801"/>
    </source>
</evidence>
<evidence type="ECO:0000256" key="3">
    <source>
        <dbReference type="ARBA" id="ARBA00022553"/>
    </source>
</evidence>
<dbReference type="InterPro" id="IPR003594">
    <property type="entry name" value="HATPase_dom"/>
</dbReference>
<evidence type="ECO:0000256" key="5">
    <source>
        <dbReference type="ARBA" id="ARBA00022777"/>
    </source>
</evidence>
<dbReference type="Pfam" id="PF00072">
    <property type="entry name" value="Response_reg"/>
    <property type="match status" value="1"/>
</dbReference>
<feature type="modified residue" description="4-aspartylphosphate" evidence="7">
    <location>
        <position position="512"/>
    </location>
</feature>
<dbReference type="SMART" id="SM00388">
    <property type="entry name" value="HisKA"/>
    <property type="match status" value="1"/>
</dbReference>
<dbReference type="InterPro" id="IPR036890">
    <property type="entry name" value="HATPase_C_sf"/>
</dbReference>
<dbReference type="Gene3D" id="3.40.50.2300">
    <property type="match status" value="1"/>
</dbReference>
<dbReference type="SMART" id="SM00387">
    <property type="entry name" value="HATPase_c"/>
    <property type="match status" value="1"/>
</dbReference>
<dbReference type="SUPFAM" id="SSF52172">
    <property type="entry name" value="CheY-like"/>
    <property type="match status" value="1"/>
</dbReference>
<dbReference type="InterPro" id="IPR003661">
    <property type="entry name" value="HisK_dim/P_dom"/>
</dbReference>
<sequence length="578" mass="65958">MNSEHVELLNETLLELERSKEREQRLAEENRVILATLSALSNADNKYQIFEELKKSLSQYIDFDDFVVISKSKTCSSFFTFLTSSNDFDGKQWQHTKKFKRVLDGESIILFEPEEQEEFQYLSRELQQQLKSVLMTGIRAEASDSVLLLTGTKKGQFSIETKATLLRFRPLLERAISDIEYKEELQQLVNIKTRELSIAQQQAEQANESKSQFLAMMSHELRTPLNAVLGLIDVLRQKSSTEQCVLLEQMENSAELLLIIINDILDVSRIESGHFKLQCNWINLDKQLRHSLSYHEQLAVEKGIQFEIEQDVDTISNYWLDPTRLTQILYNVVGNAIKFTAKGKVSVKLTTYQQEWLEIVVTDTGIGIDQSRLEQLFSPFIQADNSITRNYGGTGLGLTITKYLVDMMDGEIHIESHVGKGTRFSIRVPLQSQTPLSGQEQNLIEPVEALNASVEIESKAHHILVVEDTKTNQMVIKLLLTRMGYKVSLANNGLEAIDLLSCDHDYDLVFMDLSMPVMDGIEATRLIREKHISIPIIALTAHAMNQEKASCMNVGMNDFIMKPIRTQDLNTVLQQYLR</sequence>
<evidence type="ECO:0000259" key="10">
    <source>
        <dbReference type="PROSITE" id="PS50110"/>
    </source>
</evidence>
<dbReference type="InterPro" id="IPR011006">
    <property type="entry name" value="CheY-like_superfamily"/>
</dbReference>
<dbReference type="PROSITE" id="PS50110">
    <property type="entry name" value="RESPONSE_REGULATORY"/>
    <property type="match status" value="1"/>
</dbReference>
<dbReference type="Gene3D" id="1.10.287.130">
    <property type="match status" value="1"/>
</dbReference>
<dbReference type="Pfam" id="PF00512">
    <property type="entry name" value="HisKA"/>
    <property type="match status" value="1"/>
</dbReference>
<dbReference type="PROSITE" id="PS50109">
    <property type="entry name" value="HIS_KIN"/>
    <property type="match status" value="1"/>
</dbReference>
<dbReference type="CDD" id="cd17546">
    <property type="entry name" value="REC_hyHK_CKI1_RcsC-like"/>
    <property type="match status" value="1"/>
</dbReference>
<dbReference type="InterPro" id="IPR005467">
    <property type="entry name" value="His_kinase_dom"/>
</dbReference>
<dbReference type="PANTHER" id="PTHR43047:SF64">
    <property type="entry name" value="HISTIDINE KINASE CONTAINING CHEY-HOMOLOGOUS RECEIVER DOMAIN AND PAS DOMAIN-RELATED"/>
    <property type="match status" value="1"/>
</dbReference>
<keyword evidence="3 7" id="KW-0597">Phosphoprotein</keyword>
<organism evidence="11 12">
    <name type="scientific">Vibrio zhugei</name>
    <dbReference type="NCBI Taxonomy" id="2479546"/>
    <lineage>
        <taxon>Bacteria</taxon>
        <taxon>Pseudomonadati</taxon>
        <taxon>Pseudomonadota</taxon>
        <taxon>Gammaproteobacteria</taxon>
        <taxon>Vibrionales</taxon>
        <taxon>Vibrionaceae</taxon>
        <taxon>Vibrio</taxon>
    </lineage>
</organism>
<keyword evidence="12" id="KW-1185">Reference proteome</keyword>
<dbReference type="PRINTS" id="PR00344">
    <property type="entry name" value="BCTRLSENSOR"/>
</dbReference>
<dbReference type="SMART" id="SM00448">
    <property type="entry name" value="REC"/>
    <property type="match status" value="1"/>
</dbReference>
<evidence type="ECO:0000256" key="2">
    <source>
        <dbReference type="ARBA" id="ARBA00012438"/>
    </source>
</evidence>
<dbReference type="InterPro" id="IPR004358">
    <property type="entry name" value="Sig_transdc_His_kin-like_C"/>
</dbReference>
<comment type="catalytic activity">
    <reaction evidence="1">
        <text>ATP + protein L-histidine = ADP + protein N-phospho-L-histidine.</text>
        <dbReference type="EC" id="2.7.13.3"/>
    </reaction>
</comment>
<dbReference type="EC" id="2.7.13.3" evidence="2"/>
<dbReference type="InterPro" id="IPR001789">
    <property type="entry name" value="Sig_transdc_resp-reg_receiver"/>
</dbReference>
<dbReference type="SUPFAM" id="SSF55874">
    <property type="entry name" value="ATPase domain of HSP90 chaperone/DNA topoisomerase II/histidine kinase"/>
    <property type="match status" value="1"/>
</dbReference>
<dbReference type="InterPro" id="IPR036097">
    <property type="entry name" value="HisK_dim/P_sf"/>
</dbReference>
<dbReference type="GO" id="GO:0005524">
    <property type="term" value="F:ATP binding"/>
    <property type="evidence" value="ECO:0007669"/>
    <property type="project" value="UniProtKB-KW"/>
</dbReference>
<feature type="domain" description="Histidine kinase" evidence="9">
    <location>
        <begin position="216"/>
        <end position="432"/>
    </location>
</feature>
<dbReference type="RefSeq" id="WP_123017355.1">
    <property type="nucleotide sequence ID" value="NZ_AP024911.1"/>
</dbReference>
<comment type="caution">
    <text evidence="11">The sequence shown here is derived from an EMBL/GenBank/DDBJ whole genome shotgun (WGS) entry which is preliminary data.</text>
</comment>
<dbReference type="PANTHER" id="PTHR43047">
    <property type="entry name" value="TWO-COMPONENT HISTIDINE PROTEIN KINASE"/>
    <property type="match status" value="1"/>
</dbReference>
<dbReference type="Proteomes" id="UP001595384">
    <property type="component" value="Unassembled WGS sequence"/>
</dbReference>